<evidence type="ECO:0000313" key="2">
    <source>
        <dbReference type="EMBL" id="PAS93490.1"/>
    </source>
</evidence>
<evidence type="ECO:0000313" key="1">
    <source>
        <dbReference type="EMBL" id="KAF7599467.1"/>
    </source>
</evidence>
<evidence type="ECO:0000313" key="4">
    <source>
        <dbReference type="Proteomes" id="UP000623509"/>
    </source>
</evidence>
<proteinExistence type="predicted"/>
<dbReference type="AlphaFoldDB" id="A0A272EUZ8"/>
<protein>
    <submittedName>
        <fullName evidence="2">Uncharacterized protein</fullName>
    </submittedName>
</protein>
<dbReference type="Proteomes" id="UP000623509">
    <property type="component" value="Unassembled WGS sequence"/>
</dbReference>
<reference evidence="1 4" key="1">
    <citation type="submission" date="2016-08" db="EMBL/GenBank/DDBJ databases">
        <title>Candidatus Dactylopiibacterium carminicum genome sequence.</title>
        <authorList>
            <person name="Ramirez-Puebla S.T."/>
            <person name="Ormeno-Orrillo E."/>
            <person name="Vera-Ponce De Leon A."/>
            <person name="Luis L."/>
            <person name="Sanchez-Flores A."/>
            <person name="Monica R."/>
            <person name="Martinez-Romero E."/>
        </authorList>
    </citation>
    <scope>NUCLEOTIDE SEQUENCE [LARGE SCALE GENOMIC DNA]</scope>
    <source>
        <strain evidence="1">END1</strain>
    </source>
</reference>
<sequence>MIQISTALNDYRLNAVINFLAIGTENARVQIYGGERPDFGEEPDGDLLATIVLVEPIGEVEDGLLAITPTGEALIEASGVATWARIVNGDGALAWDCDVSDLNGAGELRLPSTTLYAGGYTRIVSGLLG</sequence>
<dbReference type="RefSeq" id="WP_095524347.1">
    <property type="nucleotide sequence ID" value="NZ_MDUX01000020.1"/>
</dbReference>
<dbReference type="OrthoDB" id="6185822at2"/>
<reference evidence="2 3" key="2">
    <citation type="submission" date="2017-07" db="EMBL/GenBank/DDBJ databases">
        <title>Candidatus Dactylopiibacterium carminicum, a nitrogen-fixing symbiont of the cochineal insect Dactylopius coccus and Dactylopius opuntiae (Hemiptera: Coccoidea: Dactylopiidae).</title>
        <authorList>
            <person name="Vera A."/>
        </authorList>
    </citation>
    <scope>NUCLEOTIDE SEQUENCE [LARGE SCALE GENOMIC DNA]</scope>
    <source>
        <strain evidence="2 3">NFDCM</strain>
    </source>
</reference>
<name>A0A272EUZ8_9RHOO</name>
<dbReference type="EMBL" id="MDUX01000020">
    <property type="protein sequence ID" value="KAF7599467.1"/>
    <property type="molecule type" value="Genomic_DNA"/>
</dbReference>
<keyword evidence="4" id="KW-1185">Reference proteome</keyword>
<organism evidence="2 3">
    <name type="scientific">Candidatus Dactylopiibacterium carminicum</name>
    <dbReference type="NCBI Taxonomy" id="857335"/>
    <lineage>
        <taxon>Bacteria</taxon>
        <taxon>Pseudomonadati</taxon>
        <taxon>Pseudomonadota</taxon>
        <taxon>Betaproteobacteria</taxon>
        <taxon>Rhodocyclales</taxon>
        <taxon>Rhodocyclaceae</taxon>
        <taxon>Candidatus Dactylopiibacterium</taxon>
    </lineage>
</organism>
<comment type="caution">
    <text evidence="2">The sequence shown here is derived from an EMBL/GenBank/DDBJ whole genome shotgun (WGS) entry which is preliminary data.</text>
</comment>
<gene>
    <name evidence="1" type="ORF">BGI27_07860</name>
    <name evidence="2" type="ORF">CGU29_07380</name>
</gene>
<evidence type="ECO:0000313" key="3">
    <source>
        <dbReference type="Proteomes" id="UP000216107"/>
    </source>
</evidence>
<accession>A0A272EUZ8</accession>
<dbReference type="Proteomes" id="UP000216107">
    <property type="component" value="Unassembled WGS sequence"/>
</dbReference>
<dbReference type="EMBL" id="NMRN01000016">
    <property type="protein sequence ID" value="PAS93490.1"/>
    <property type="molecule type" value="Genomic_DNA"/>
</dbReference>